<dbReference type="EMBL" id="GBRD01001781">
    <property type="protein sequence ID" value="JAG64040.1"/>
    <property type="molecule type" value="Transcribed_RNA"/>
</dbReference>
<dbReference type="Gene3D" id="3.30.1330.20">
    <property type="entry name" value="Tubulin/FtsZ, C-terminal domain"/>
    <property type="match status" value="1"/>
</dbReference>
<evidence type="ECO:0000259" key="7">
    <source>
        <dbReference type="Pfam" id="PF03953"/>
    </source>
</evidence>
<keyword evidence="3" id="KW-0547">Nucleotide-binding</keyword>
<sequence length="140" mass="15718">MCSVPAEFGQYLAVCLVYSGDVVQKEVISAVSHVKELGLASFVDWSPGFKIGINHKVPIFHPDLEINGSELSLGSVANSTAAGRYWSDINHRYDLMFDKAAFLHWFFIEGMEEQDFHQARETTAAIENEYLELKTSTPKM</sequence>
<evidence type="ECO:0000256" key="2">
    <source>
        <dbReference type="ARBA" id="ARBA00022701"/>
    </source>
</evidence>
<name>A0A0A9X904_LYGHE</name>
<dbReference type="GO" id="GO:0005874">
    <property type="term" value="C:microtubule"/>
    <property type="evidence" value="ECO:0007669"/>
    <property type="project" value="UniProtKB-KW"/>
</dbReference>
<evidence type="ECO:0000313" key="8">
    <source>
        <dbReference type="EMBL" id="JAG13570.1"/>
    </source>
</evidence>
<dbReference type="InterPro" id="IPR037103">
    <property type="entry name" value="Tubulin/FtsZ-like_C"/>
</dbReference>
<keyword evidence="2" id="KW-0493">Microtubule</keyword>
<evidence type="ECO:0000256" key="5">
    <source>
        <dbReference type="ARBA" id="ARBA00023134"/>
    </source>
</evidence>
<dbReference type="GO" id="GO:0005525">
    <property type="term" value="F:GTP binding"/>
    <property type="evidence" value="ECO:0007669"/>
    <property type="project" value="UniProtKB-KW"/>
</dbReference>
<dbReference type="InterPro" id="IPR000217">
    <property type="entry name" value="Tubulin"/>
</dbReference>
<dbReference type="SUPFAM" id="SSF55307">
    <property type="entry name" value="Tubulin C-terminal domain-like"/>
    <property type="match status" value="1"/>
</dbReference>
<reference evidence="8" key="1">
    <citation type="journal article" date="2014" name="PLoS ONE">
        <title>Transcriptome-Based Identification of ABC Transporters in the Western Tarnished Plant Bug Lygus hesperus.</title>
        <authorList>
            <person name="Hull J.J."/>
            <person name="Chaney K."/>
            <person name="Geib S.M."/>
            <person name="Fabrick J.A."/>
            <person name="Brent C.S."/>
            <person name="Walsh D."/>
            <person name="Lavine L.C."/>
        </authorList>
    </citation>
    <scope>NUCLEOTIDE SEQUENCE</scope>
</reference>
<protein>
    <recommendedName>
        <fullName evidence="7">Tubulin/FtsZ 2-layer sandwich domain-containing protein</fullName>
    </recommendedName>
</protein>
<dbReference type="PRINTS" id="PR01162">
    <property type="entry name" value="ALPHATUBULIN"/>
</dbReference>
<dbReference type="InterPro" id="IPR008280">
    <property type="entry name" value="Tub_FtsZ_C"/>
</dbReference>
<dbReference type="InterPro" id="IPR002452">
    <property type="entry name" value="Alpha_tubulin"/>
</dbReference>
<dbReference type="EMBL" id="GBHO01030034">
    <property type="protein sequence ID" value="JAG13570.1"/>
    <property type="molecule type" value="Transcribed_RNA"/>
</dbReference>
<gene>
    <name evidence="8" type="ORF">CM83_23606</name>
</gene>
<dbReference type="GO" id="GO:0007017">
    <property type="term" value="P:microtubule-based process"/>
    <property type="evidence" value="ECO:0007669"/>
    <property type="project" value="InterPro"/>
</dbReference>
<keyword evidence="5" id="KW-0342">GTP-binding</keyword>
<evidence type="ECO:0000256" key="6">
    <source>
        <dbReference type="ARBA" id="ARBA00049117"/>
    </source>
</evidence>
<feature type="domain" description="Tubulin/FtsZ 2-layer sandwich" evidence="7">
    <location>
        <begin position="1"/>
        <end position="90"/>
    </location>
</feature>
<dbReference type="Gene3D" id="1.10.287.600">
    <property type="entry name" value="Helix hairpin bin"/>
    <property type="match status" value="1"/>
</dbReference>
<reference evidence="8" key="2">
    <citation type="submission" date="2014-07" db="EMBL/GenBank/DDBJ databases">
        <authorList>
            <person name="Hull J."/>
        </authorList>
    </citation>
    <scope>NUCLEOTIDE SEQUENCE</scope>
</reference>
<evidence type="ECO:0000256" key="4">
    <source>
        <dbReference type="ARBA" id="ARBA00022801"/>
    </source>
</evidence>
<organism evidence="8">
    <name type="scientific">Lygus hesperus</name>
    <name type="common">Western plant bug</name>
    <dbReference type="NCBI Taxonomy" id="30085"/>
    <lineage>
        <taxon>Eukaryota</taxon>
        <taxon>Metazoa</taxon>
        <taxon>Ecdysozoa</taxon>
        <taxon>Arthropoda</taxon>
        <taxon>Hexapoda</taxon>
        <taxon>Insecta</taxon>
        <taxon>Pterygota</taxon>
        <taxon>Neoptera</taxon>
        <taxon>Paraneoptera</taxon>
        <taxon>Hemiptera</taxon>
        <taxon>Heteroptera</taxon>
        <taxon>Panheteroptera</taxon>
        <taxon>Cimicomorpha</taxon>
        <taxon>Miridae</taxon>
        <taxon>Mirini</taxon>
        <taxon>Lygus</taxon>
    </lineage>
</organism>
<dbReference type="AlphaFoldDB" id="A0A0A9X904"/>
<dbReference type="GO" id="GO:0016787">
    <property type="term" value="F:hydrolase activity"/>
    <property type="evidence" value="ECO:0007669"/>
    <property type="project" value="UniProtKB-KW"/>
</dbReference>
<proteinExistence type="inferred from homology"/>
<evidence type="ECO:0000313" key="9">
    <source>
        <dbReference type="EMBL" id="JAG64040.1"/>
    </source>
</evidence>
<dbReference type="InterPro" id="IPR023123">
    <property type="entry name" value="Tubulin_C"/>
</dbReference>
<keyword evidence="4" id="KW-0378">Hydrolase</keyword>
<evidence type="ECO:0000256" key="3">
    <source>
        <dbReference type="ARBA" id="ARBA00022741"/>
    </source>
</evidence>
<dbReference type="Pfam" id="PF03953">
    <property type="entry name" value="Tubulin_C"/>
    <property type="match status" value="1"/>
</dbReference>
<accession>A0A0A9X904</accession>
<dbReference type="PANTHER" id="PTHR11588">
    <property type="entry name" value="TUBULIN"/>
    <property type="match status" value="1"/>
</dbReference>
<evidence type="ECO:0000256" key="1">
    <source>
        <dbReference type="ARBA" id="ARBA00009636"/>
    </source>
</evidence>
<dbReference type="GO" id="GO:0005200">
    <property type="term" value="F:structural constituent of cytoskeleton"/>
    <property type="evidence" value="ECO:0007669"/>
    <property type="project" value="InterPro"/>
</dbReference>
<dbReference type="InterPro" id="IPR018316">
    <property type="entry name" value="Tubulin/FtsZ_2-layer-sand-dom"/>
</dbReference>
<comment type="similarity">
    <text evidence="1">Belongs to the tubulin family.</text>
</comment>
<comment type="catalytic activity">
    <reaction evidence="6">
        <text>GTP + H2O = GDP + phosphate + H(+)</text>
        <dbReference type="Rhea" id="RHEA:19669"/>
        <dbReference type="ChEBI" id="CHEBI:15377"/>
        <dbReference type="ChEBI" id="CHEBI:15378"/>
        <dbReference type="ChEBI" id="CHEBI:37565"/>
        <dbReference type="ChEBI" id="CHEBI:43474"/>
        <dbReference type="ChEBI" id="CHEBI:58189"/>
    </reaction>
    <physiologicalReaction direction="left-to-right" evidence="6">
        <dbReference type="Rhea" id="RHEA:19670"/>
    </physiologicalReaction>
</comment>
<reference evidence="9" key="3">
    <citation type="submission" date="2014-09" db="EMBL/GenBank/DDBJ databases">
        <authorList>
            <person name="Magalhaes I.L.F."/>
            <person name="Oliveira U."/>
            <person name="Santos F.R."/>
            <person name="Vidigal T.H.D.A."/>
            <person name="Brescovit A.D."/>
            <person name="Santos A.J."/>
        </authorList>
    </citation>
    <scope>NUCLEOTIDE SEQUENCE</scope>
</reference>